<dbReference type="PANTHER" id="PTHR46438">
    <property type="entry name" value="ALPHA/BETA-HYDROLASES SUPERFAMILY PROTEIN"/>
    <property type="match status" value="1"/>
</dbReference>
<dbReference type="Gene3D" id="3.40.50.1820">
    <property type="entry name" value="alpha/beta hydrolase"/>
    <property type="match status" value="1"/>
</dbReference>
<dbReference type="InterPro" id="IPR000073">
    <property type="entry name" value="AB_hydrolase_1"/>
</dbReference>
<feature type="domain" description="AB hydrolase-1" evidence="1">
    <location>
        <begin position="44"/>
        <end position="288"/>
    </location>
</feature>
<accession>A0ABV0JDK7</accession>
<keyword evidence="2" id="KW-0378">Hydrolase</keyword>
<proteinExistence type="predicted"/>
<dbReference type="GO" id="GO:0016787">
    <property type="term" value="F:hydrolase activity"/>
    <property type="evidence" value="ECO:0007669"/>
    <property type="project" value="UniProtKB-KW"/>
</dbReference>
<sequence length="299" mass="32813">MLQFQPPGFRQGVVQTSLGSIAYYTQSHSPESWVPANSDELPPLVFLHSFGGGASAYEWSKVYAAFATTHRIIAPDLIGWGQSAHPVRDYQVADYLTTLGEFLQQVSEQPVCVVAASLTGAIAIRLAIQQPNLLRSLFLVCPAGFDDFGQSAGRRLPLQLIRTPLLDSLIYTVGATNEVAVRNFLERFLFARPERVSTEMVAAYLASAQQPNAEYAALAFLRGDLYFDLAQYLGQLTVPTCMVWGEQAQFTSVSLGQRLAQLNPKAVQAFQVIPDAGVLPQLEQPAIVIGLLYRYLQSL</sequence>
<organism evidence="2 3">
    <name type="scientific">Trichocoleus desertorum GB2-A4</name>
    <dbReference type="NCBI Taxonomy" id="2933944"/>
    <lineage>
        <taxon>Bacteria</taxon>
        <taxon>Bacillati</taxon>
        <taxon>Cyanobacteriota</taxon>
        <taxon>Cyanophyceae</taxon>
        <taxon>Leptolyngbyales</taxon>
        <taxon>Trichocoleusaceae</taxon>
        <taxon>Trichocoleus</taxon>
    </lineage>
</organism>
<comment type="caution">
    <text evidence="2">The sequence shown here is derived from an EMBL/GenBank/DDBJ whole genome shotgun (WGS) entry which is preliminary data.</text>
</comment>
<name>A0ABV0JDK7_9CYAN</name>
<gene>
    <name evidence="2" type="ORF">NC998_22470</name>
</gene>
<dbReference type="InterPro" id="IPR029058">
    <property type="entry name" value="AB_hydrolase_fold"/>
</dbReference>
<dbReference type="RefSeq" id="WP_190432863.1">
    <property type="nucleotide sequence ID" value="NZ_JAMPKM010000017.1"/>
</dbReference>
<dbReference type="SUPFAM" id="SSF53474">
    <property type="entry name" value="alpha/beta-Hydrolases"/>
    <property type="match status" value="1"/>
</dbReference>
<dbReference type="Proteomes" id="UP001464891">
    <property type="component" value="Unassembled WGS sequence"/>
</dbReference>
<evidence type="ECO:0000313" key="2">
    <source>
        <dbReference type="EMBL" id="MEP0819871.1"/>
    </source>
</evidence>
<evidence type="ECO:0000259" key="1">
    <source>
        <dbReference type="Pfam" id="PF12697"/>
    </source>
</evidence>
<keyword evidence="3" id="KW-1185">Reference proteome</keyword>
<dbReference type="EMBL" id="JAMPKM010000017">
    <property type="protein sequence ID" value="MEP0819871.1"/>
    <property type="molecule type" value="Genomic_DNA"/>
</dbReference>
<dbReference type="PANTHER" id="PTHR46438:SF2">
    <property type="entry name" value="ALPHA_BETA-HYDROLASES SUPERFAMILY PROTEIN"/>
    <property type="match status" value="1"/>
</dbReference>
<dbReference type="Pfam" id="PF12697">
    <property type="entry name" value="Abhydrolase_6"/>
    <property type="match status" value="1"/>
</dbReference>
<protein>
    <submittedName>
        <fullName evidence="2">Alpha/beta hydrolase</fullName>
    </submittedName>
</protein>
<evidence type="ECO:0000313" key="3">
    <source>
        <dbReference type="Proteomes" id="UP001464891"/>
    </source>
</evidence>
<dbReference type="PRINTS" id="PR00111">
    <property type="entry name" value="ABHYDROLASE"/>
</dbReference>
<reference evidence="2 3" key="1">
    <citation type="submission" date="2022-04" db="EMBL/GenBank/DDBJ databases">
        <title>Positive selection, recombination, and allopatry shape intraspecific diversity of widespread and dominant cyanobacteria.</title>
        <authorList>
            <person name="Wei J."/>
            <person name="Shu W."/>
            <person name="Hu C."/>
        </authorList>
    </citation>
    <scope>NUCLEOTIDE SEQUENCE [LARGE SCALE GENOMIC DNA]</scope>
    <source>
        <strain evidence="2 3">GB2-A4</strain>
    </source>
</reference>